<dbReference type="EMBL" id="FMIB01000002">
    <property type="protein sequence ID" value="SCL63242.1"/>
    <property type="molecule type" value="Genomic_DNA"/>
</dbReference>
<dbReference type="GeneID" id="43282887"/>
<accession>A0A1C6VA47</accession>
<keyword evidence="4" id="KW-1185">Reference proteome</keyword>
<evidence type="ECO:0000256" key="1">
    <source>
        <dbReference type="SAM" id="MobiDB-lite"/>
    </source>
</evidence>
<evidence type="ECO:0000256" key="2">
    <source>
        <dbReference type="SAM" id="Phobius"/>
    </source>
</evidence>
<organism evidence="3 4">
    <name type="scientific">Micromonospora chersina</name>
    <dbReference type="NCBI Taxonomy" id="47854"/>
    <lineage>
        <taxon>Bacteria</taxon>
        <taxon>Bacillati</taxon>
        <taxon>Actinomycetota</taxon>
        <taxon>Actinomycetes</taxon>
        <taxon>Micromonosporales</taxon>
        <taxon>Micromonosporaceae</taxon>
        <taxon>Micromonospora</taxon>
    </lineage>
</organism>
<keyword evidence="2" id="KW-0472">Membrane</keyword>
<evidence type="ECO:0000313" key="4">
    <source>
        <dbReference type="Proteomes" id="UP000198605"/>
    </source>
</evidence>
<keyword evidence="2" id="KW-0812">Transmembrane</keyword>
<feature type="region of interest" description="Disordered" evidence="1">
    <location>
        <begin position="1"/>
        <end position="25"/>
    </location>
</feature>
<sequence>MRSDDGLPDVMVGNDLPTGQLPADRPRRHGRVTLAVAAAAIGLALVGSFFLRQQRATDPPAPRQVSARETPAEPPSTLAWLSALVARDGMSVTVYAGTSAECEELVQPQAAVVEQDGTRVVIAVKARTGRASDCTTGGNAIPLLVSLPEPLGDRVLRDAASAVPPPTYLERDLPALSGDKRWSPHPGQWASTEDGWFQGYNGPGGLSLLAAARPTAEASRPATVATLTIGARKGVITGGAESSWTLWWEVGEVTYSLRLTPTEGSTVSLTQFKREMGRLHWN</sequence>
<gene>
    <name evidence="3" type="ORF">GA0070603_3559</name>
</gene>
<evidence type="ECO:0000313" key="3">
    <source>
        <dbReference type="EMBL" id="SCL63242.1"/>
    </source>
</evidence>
<dbReference type="AlphaFoldDB" id="A0A1C6VA47"/>
<name>A0A1C6VA47_9ACTN</name>
<dbReference type="RefSeq" id="WP_139131892.1">
    <property type="nucleotide sequence ID" value="NZ_FMIB01000002.1"/>
</dbReference>
<reference evidence="4" key="1">
    <citation type="submission" date="2016-06" db="EMBL/GenBank/DDBJ databases">
        <authorList>
            <person name="Varghese N."/>
            <person name="Submissions Spin"/>
        </authorList>
    </citation>
    <scope>NUCLEOTIDE SEQUENCE [LARGE SCALE GENOMIC DNA]</scope>
    <source>
        <strain evidence="4">DSM 44151</strain>
    </source>
</reference>
<dbReference type="Proteomes" id="UP000198605">
    <property type="component" value="Unassembled WGS sequence"/>
</dbReference>
<protein>
    <submittedName>
        <fullName evidence="3">Uncharacterized protein</fullName>
    </submittedName>
</protein>
<feature type="transmembrane region" description="Helical" evidence="2">
    <location>
        <begin position="32"/>
        <end position="51"/>
    </location>
</feature>
<keyword evidence="2" id="KW-1133">Transmembrane helix</keyword>
<dbReference type="OrthoDB" id="3385191at2"/>
<proteinExistence type="predicted"/>